<dbReference type="EMBL" id="CP002546">
    <property type="protein sequence ID" value="ADY58740.1"/>
    <property type="molecule type" value="Genomic_DNA"/>
</dbReference>
<dbReference type="GO" id="GO:0006355">
    <property type="term" value="P:regulation of DNA-templated transcription"/>
    <property type="evidence" value="ECO:0007669"/>
    <property type="project" value="InterPro"/>
</dbReference>
<keyword evidence="2" id="KW-1185">Reference proteome</keyword>
<dbReference type="GO" id="GO:0003677">
    <property type="term" value="F:DNA binding"/>
    <property type="evidence" value="ECO:0007669"/>
    <property type="project" value="InterPro"/>
</dbReference>
<dbReference type="eggNOG" id="COG0745">
    <property type="taxonomic scope" value="Bacteria"/>
</dbReference>
<dbReference type="STRING" id="756272.Plabr_1124"/>
<dbReference type="SUPFAM" id="SSF46894">
    <property type="entry name" value="C-terminal effector domain of the bipartite response regulators"/>
    <property type="match status" value="1"/>
</dbReference>
<gene>
    <name evidence="1" type="ordered locus">Plabr_1124</name>
</gene>
<evidence type="ECO:0000313" key="2">
    <source>
        <dbReference type="Proteomes" id="UP000006860"/>
    </source>
</evidence>
<sequence length="218" mass="24661">MSVRVINGANEGFYPLAGKTIGEVRKALRDIFSISPRLLAMRNGNYCEDTTVLEDGDNLEFCLVSGMKGGVPDFWSESEILDFIGPSALDELKKMGCEEPYTKQQVSGLVISWSSKSGVVEAPNKLIVDFTTMTLRYGEQGPYKIDNSLKYRLLNRLSSRPGVYVHLDKLKRDVWNDEYVSDDVVNRQARYAREALEEIPLPTVTLDYKRHSWALLLD</sequence>
<dbReference type="KEGG" id="pbs:Plabr_1124"/>
<dbReference type="HOGENOM" id="CLU_1266117_0_0_0"/>
<reference evidence="2" key="1">
    <citation type="submission" date="2011-02" db="EMBL/GenBank/DDBJ databases">
        <title>The complete genome of Planctomyces brasiliensis DSM 5305.</title>
        <authorList>
            <person name="Lucas S."/>
            <person name="Copeland A."/>
            <person name="Lapidus A."/>
            <person name="Bruce D."/>
            <person name="Goodwin L."/>
            <person name="Pitluck S."/>
            <person name="Kyrpides N."/>
            <person name="Mavromatis K."/>
            <person name="Pagani I."/>
            <person name="Ivanova N."/>
            <person name="Ovchinnikova G."/>
            <person name="Lu M."/>
            <person name="Detter J.C."/>
            <person name="Han C."/>
            <person name="Land M."/>
            <person name="Hauser L."/>
            <person name="Markowitz V."/>
            <person name="Cheng J.-F."/>
            <person name="Hugenholtz P."/>
            <person name="Woyke T."/>
            <person name="Wu D."/>
            <person name="Tindall B."/>
            <person name="Pomrenke H.G."/>
            <person name="Brambilla E."/>
            <person name="Klenk H.-P."/>
            <person name="Eisen J.A."/>
        </authorList>
    </citation>
    <scope>NUCLEOTIDE SEQUENCE [LARGE SCALE GENOMIC DNA]</scope>
    <source>
        <strain evidence="2">ATCC 49424 / DSM 5305 / JCM 21570 / NBRC 103401 / IFAM 1448</strain>
    </source>
</reference>
<protein>
    <submittedName>
        <fullName evidence="1">Uncharacterized protein</fullName>
    </submittedName>
</protein>
<dbReference type="RefSeq" id="WP_013627473.1">
    <property type="nucleotide sequence ID" value="NC_015174.1"/>
</dbReference>
<dbReference type="InterPro" id="IPR016032">
    <property type="entry name" value="Sig_transdc_resp-reg_C-effctor"/>
</dbReference>
<dbReference type="Proteomes" id="UP000006860">
    <property type="component" value="Chromosome"/>
</dbReference>
<evidence type="ECO:0000313" key="1">
    <source>
        <dbReference type="EMBL" id="ADY58740.1"/>
    </source>
</evidence>
<dbReference type="OrthoDB" id="298043at2"/>
<name>F0SKS0_RUBBR</name>
<accession>F0SKS0</accession>
<dbReference type="AlphaFoldDB" id="F0SKS0"/>
<proteinExistence type="predicted"/>
<organism evidence="1 2">
    <name type="scientific">Rubinisphaera brasiliensis (strain ATCC 49424 / DSM 5305 / JCM 21570 / IAM 15109 / NBRC 103401 / IFAM 1448)</name>
    <name type="common">Planctomyces brasiliensis</name>
    <dbReference type="NCBI Taxonomy" id="756272"/>
    <lineage>
        <taxon>Bacteria</taxon>
        <taxon>Pseudomonadati</taxon>
        <taxon>Planctomycetota</taxon>
        <taxon>Planctomycetia</taxon>
        <taxon>Planctomycetales</taxon>
        <taxon>Planctomycetaceae</taxon>
        <taxon>Rubinisphaera</taxon>
    </lineage>
</organism>